<feature type="compositionally biased region" description="Acidic residues" evidence="11">
    <location>
        <begin position="521"/>
        <end position="547"/>
    </location>
</feature>
<evidence type="ECO:0000256" key="4">
    <source>
        <dbReference type="ARBA" id="ARBA00022679"/>
    </source>
</evidence>
<feature type="region of interest" description="Disordered" evidence="11">
    <location>
        <begin position="498"/>
        <end position="640"/>
    </location>
</feature>
<dbReference type="GO" id="GO:0008270">
    <property type="term" value="F:zinc ion binding"/>
    <property type="evidence" value="ECO:0007669"/>
    <property type="project" value="UniProtKB-KW"/>
</dbReference>
<dbReference type="InterPro" id="IPR023321">
    <property type="entry name" value="PINIT"/>
</dbReference>
<dbReference type="FunFam" id="1.10.720.30:FF:000001">
    <property type="entry name" value="E3 SUMO-protein ligase PIAS2 isoform 1"/>
    <property type="match status" value="1"/>
</dbReference>
<evidence type="ECO:0000256" key="3">
    <source>
        <dbReference type="ARBA" id="ARBA00005383"/>
    </source>
</evidence>
<dbReference type="Gene3D" id="2.60.120.780">
    <property type="entry name" value="PINIT domain"/>
    <property type="match status" value="1"/>
</dbReference>
<dbReference type="Gene3D" id="1.10.720.30">
    <property type="entry name" value="SAP domain"/>
    <property type="match status" value="1"/>
</dbReference>
<feature type="compositionally biased region" description="Polar residues" evidence="11">
    <location>
        <begin position="605"/>
        <end position="636"/>
    </location>
</feature>
<evidence type="ECO:0000313" key="15">
    <source>
        <dbReference type="Proteomes" id="UP000015104"/>
    </source>
</evidence>
<evidence type="ECO:0000313" key="14">
    <source>
        <dbReference type="EnsemblMetazoa" id="tetur02g04560.1"/>
    </source>
</evidence>
<dbReference type="GO" id="GO:0000785">
    <property type="term" value="C:chromatin"/>
    <property type="evidence" value="ECO:0007669"/>
    <property type="project" value="TreeGrafter"/>
</dbReference>
<feature type="domain" description="SP-RING-type" evidence="12">
    <location>
        <begin position="383"/>
        <end position="464"/>
    </location>
</feature>
<dbReference type="GO" id="GO:0061665">
    <property type="term" value="F:SUMO ligase activity"/>
    <property type="evidence" value="ECO:0007669"/>
    <property type="project" value="TreeGrafter"/>
</dbReference>
<evidence type="ECO:0000256" key="8">
    <source>
        <dbReference type="ARBA" id="ARBA00022833"/>
    </source>
</evidence>
<keyword evidence="4" id="KW-0808">Transferase</keyword>
<dbReference type="GO" id="GO:0016925">
    <property type="term" value="P:protein sumoylation"/>
    <property type="evidence" value="ECO:0007669"/>
    <property type="project" value="UniProtKB-UniPathway"/>
</dbReference>
<feature type="compositionally biased region" description="Low complexity" evidence="11">
    <location>
        <begin position="741"/>
        <end position="752"/>
    </location>
</feature>
<sequence>MYFGPEDFQLFHPTNPILIIGCSTGQSLAMSTDPITIQKLKSQVMSFRVAELQMLLGFAQKSRSGKKHELQTRAINLLQKGNLTLAVQNKIRELHQQRFAYTNSDSQGSDTSCYGSSSASKVSSSSLSNGLSLPPGASTRGAPQNAANMLNSSLPTDYYSSMPRGLGAFDFSASSPSNSKSYISSMPTPMPYPVLADVKFKILPFFDILGDLLKPATLMPSPGVRYQENNFSFHLTPQQANDVSLSRDIKPDGKVDYGVQIQMRFCLLETSCEQDDNFPPSICVKVNDELCPLPNPLATNKPGVDPKRPSRPVNITTYCRISPTAANQVSIGWASDYNKAYAVGIFLVKRLIANNLLQRIKSKGVRNSEYTRAMIKEKLAQDPDSEIATMILRGSLLCPLGKMRIQMPCRAMTCSHIQCFDALLYLQMNEKKPTWVCPVCDKSALFQHLVIDGLFTEILSQVPGDCTEVQFHDDGSWTPLLPKKELCETVSVNNINKRAKEEPISPQPKKTKSDIEVITLDSDDENEDEGGNDDDEETDDDDTEDAENNGVDKTAEKASRTHKGSHTGQSSPIISSRSSSNSEAPNISLPSPDSSTGSSICLNVPHNSDGSNNSRSIMESSHTSTPCYAPTNNTRPGINPVAGNFTPNSGPPSMGTRGRISLGGLPYHSRSNINVSPSYPGMPILNPSAAPFYPSNTSKSYSDPYDYVLSNSNSNPMSYGCPNYDVYHGHNHMFNGDMSRELSSYRSGSSSGARPTTESGPELISLD</sequence>
<comment type="subcellular location">
    <subcellularLocation>
        <location evidence="1">Nucleus</location>
    </subcellularLocation>
</comment>
<dbReference type="InterPro" id="IPR036361">
    <property type="entry name" value="SAP_dom_sf"/>
</dbReference>
<dbReference type="InterPro" id="IPR038654">
    <property type="entry name" value="PINIT_sf"/>
</dbReference>
<reference evidence="15" key="1">
    <citation type="submission" date="2011-08" db="EMBL/GenBank/DDBJ databases">
        <authorList>
            <person name="Rombauts S."/>
        </authorList>
    </citation>
    <scope>NUCLEOTIDE SEQUENCE</scope>
    <source>
        <strain evidence="15">London</strain>
    </source>
</reference>
<dbReference type="FunFam" id="3.30.40.10:FF:000247">
    <property type="entry name" value="Uncharacterized protein, isoform B"/>
    <property type="match status" value="1"/>
</dbReference>
<dbReference type="Proteomes" id="UP000015104">
    <property type="component" value="Unassembled WGS sequence"/>
</dbReference>
<keyword evidence="15" id="KW-1185">Reference proteome</keyword>
<dbReference type="GO" id="GO:0005634">
    <property type="term" value="C:nucleus"/>
    <property type="evidence" value="ECO:0007669"/>
    <property type="project" value="UniProtKB-SubCell"/>
</dbReference>
<dbReference type="HOGENOM" id="CLU_020768_2_0_1"/>
<evidence type="ECO:0000256" key="5">
    <source>
        <dbReference type="ARBA" id="ARBA00022723"/>
    </source>
</evidence>
<evidence type="ECO:0000256" key="9">
    <source>
        <dbReference type="ARBA" id="ARBA00023242"/>
    </source>
</evidence>
<keyword evidence="9" id="KW-0539">Nucleus</keyword>
<feature type="compositionally biased region" description="Low complexity" evidence="11">
    <location>
        <begin position="125"/>
        <end position="138"/>
    </location>
</feature>
<proteinExistence type="inferred from homology"/>
<feature type="compositionally biased region" description="Low complexity" evidence="11">
    <location>
        <begin position="570"/>
        <end position="599"/>
    </location>
</feature>
<dbReference type="GO" id="GO:0003712">
    <property type="term" value="F:transcription coregulator activity"/>
    <property type="evidence" value="ECO:0007669"/>
    <property type="project" value="TreeGrafter"/>
</dbReference>
<dbReference type="GO" id="GO:0006357">
    <property type="term" value="P:regulation of transcription by RNA polymerase II"/>
    <property type="evidence" value="ECO:0007669"/>
    <property type="project" value="TreeGrafter"/>
</dbReference>
<dbReference type="Gene3D" id="3.30.40.10">
    <property type="entry name" value="Zinc/RING finger domain, C3HC4 (zinc finger)"/>
    <property type="match status" value="1"/>
</dbReference>
<dbReference type="AlphaFoldDB" id="T1JVG9"/>
<dbReference type="PANTHER" id="PTHR10782">
    <property type="entry name" value="ZINC FINGER MIZ DOMAIN-CONTAINING PROTEIN"/>
    <property type="match status" value="1"/>
</dbReference>
<dbReference type="PANTHER" id="PTHR10782:SF94">
    <property type="entry name" value="SUPPRESSOR OF VARIEGATION 2-10, ISOFORM I"/>
    <property type="match status" value="1"/>
</dbReference>
<evidence type="ECO:0000259" key="13">
    <source>
        <dbReference type="PROSITE" id="PS51466"/>
    </source>
</evidence>
<feature type="domain" description="PINIT" evidence="13">
    <location>
        <begin position="184"/>
        <end position="351"/>
    </location>
</feature>
<dbReference type="eggNOG" id="KOG2169">
    <property type="taxonomic scope" value="Eukaryota"/>
</dbReference>
<dbReference type="InterPro" id="IPR013083">
    <property type="entry name" value="Znf_RING/FYVE/PHD"/>
</dbReference>
<dbReference type="Pfam" id="PF14324">
    <property type="entry name" value="PINIT"/>
    <property type="match status" value="1"/>
</dbReference>
<dbReference type="UniPathway" id="UPA00886"/>
<dbReference type="InterPro" id="IPR004181">
    <property type="entry name" value="Znf_MIZ"/>
</dbReference>
<organism evidence="14 15">
    <name type="scientific">Tetranychus urticae</name>
    <name type="common">Two-spotted spider mite</name>
    <dbReference type="NCBI Taxonomy" id="32264"/>
    <lineage>
        <taxon>Eukaryota</taxon>
        <taxon>Metazoa</taxon>
        <taxon>Ecdysozoa</taxon>
        <taxon>Arthropoda</taxon>
        <taxon>Chelicerata</taxon>
        <taxon>Arachnida</taxon>
        <taxon>Acari</taxon>
        <taxon>Acariformes</taxon>
        <taxon>Trombidiformes</taxon>
        <taxon>Prostigmata</taxon>
        <taxon>Eleutherengona</taxon>
        <taxon>Raphignathae</taxon>
        <taxon>Tetranychoidea</taxon>
        <taxon>Tetranychidae</taxon>
        <taxon>Tetranychus</taxon>
    </lineage>
</organism>
<dbReference type="GO" id="GO:0097240">
    <property type="term" value="P:chromosome attachment to the nuclear envelope"/>
    <property type="evidence" value="ECO:0007669"/>
    <property type="project" value="UniProtKB-ARBA"/>
</dbReference>
<feature type="region of interest" description="Disordered" evidence="11">
    <location>
        <begin position="125"/>
        <end position="149"/>
    </location>
</feature>
<protein>
    <recommendedName>
        <fullName evidence="16">SP-RING-type domain-containing protein</fullName>
    </recommendedName>
</protein>
<keyword evidence="8" id="KW-0862">Zinc</keyword>
<dbReference type="SMART" id="SM00513">
    <property type="entry name" value="SAP"/>
    <property type="match status" value="1"/>
</dbReference>
<keyword evidence="6 10" id="KW-0863">Zinc-finger</keyword>
<evidence type="ECO:0000259" key="12">
    <source>
        <dbReference type="PROSITE" id="PS51044"/>
    </source>
</evidence>
<evidence type="ECO:0000256" key="1">
    <source>
        <dbReference type="ARBA" id="ARBA00004123"/>
    </source>
</evidence>
<dbReference type="InterPro" id="IPR003034">
    <property type="entry name" value="SAP_dom"/>
</dbReference>
<evidence type="ECO:0000256" key="2">
    <source>
        <dbReference type="ARBA" id="ARBA00004718"/>
    </source>
</evidence>
<dbReference type="PROSITE" id="PS51044">
    <property type="entry name" value="ZF_SP_RING"/>
    <property type="match status" value="1"/>
</dbReference>
<name>T1JVG9_TETUR</name>
<dbReference type="CDD" id="cd16790">
    <property type="entry name" value="SP-RING_PIAS"/>
    <property type="match status" value="1"/>
</dbReference>
<comment type="similarity">
    <text evidence="3">Belongs to the PIAS family.</text>
</comment>
<evidence type="ECO:0000256" key="6">
    <source>
        <dbReference type="ARBA" id="ARBA00022771"/>
    </source>
</evidence>
<accession>T1JVG9</accession>
<dbReference type="SUPFAM" id="SSF68906">
    <property type="entry name" value="SAP domain"/>
    <property type="match status" value="1"/>
</dbReference>
<feature type="region of interest" description="Disordered" evidence="11">
    <location>
        <begin position="737"/>
        <end position="767"/>
    </location>
</feature>
<reference evidence="14" key="2">
    <citation type="submission" date="2015-06" db="UniProtKB">
        <authorList>
            <consortium name="EnsemblMetazoa"/>
        </authorList>
    </citation>
    <scope>IDENTIFICATION</scope>
</reference>
<evidence type="ECO:0008006" key="16">
    <source>
        <dbReference type="Google" id="ProtNLM"/>
    </source>
</evidence>
<dbReference type="FunFam" id="2.60.120.780:FF:000001">
    <property type="entry name" value="E3 SUMO-protein ligase PIAS2 isoform X1"/>
    <property type="match status" value="1"/>
</dbReference>
<dbReference type="EnsemblMetazoa" id="tetur02g04560.1">
    <property type="protein sequence ID" value="tetur02g04560.1"/>
    <property type="gene ID" value="tetur02g04560"/>
</dbReference>
<evidence type="ECO:0000256" key="11">
    <source>
        <dbReference type="SAM" id="MobiDB-lite"/>
    </source>
</evidence>
<dbReference type="STRING" id="32264.T1JVG9"/>
<comment type="pathway">
    <text evidence="2">Protein modification; protein sumoylation.</text>
</comment>
<keyword evidence="5" id="KW-0479">Metal-binding</keyword>
<dbReference type="PROSITE" id="PS51466">
    <property type="entry name" value="PINIT"/>
    <property type="match status" value="1"/>
</dbReference>
<evidence type="ECO:0000256" key="10">
    <source>
        <dbReference type="PROSITE-ProRule" id="PRU00452"/>
    </source>
</evidence>
<evidence type="ECO:0000256" key="7">
    <source>
        <dbReference type="ARBA" id="ARBA00022786"/>
    </source>
</evidence>
<dbReference type="Pfam" id="PF02891">
    <property type="entry name" value="zf-MIZ"/>
    <property type="match status" value="1"/>
</dbReference>
<dbReference type="EMBL" id="CAEY01000794">
    <property type="status" value="NOT_ANNOTATED_CDS"/>
    <property type="molecule type" value="Genomic_DNA"/>
</dbReference>
<keyword evidence="7" id="KW-0833">Ubl conjugation pathway</keyword>